<dbReference type="AlphaFoldDB" id="A0A9W6MER1"/>
<keyword evidence="4" id="KW-0472">Membrane</keyword>
<dbReference type="Gene3D" id="1.10.3630.10">
    <property type="entry name" value="yeast vps74-n-term truncation variant domain like"/>
    <property type="match status" value="1"/>
</dbReference>
<dbReference type="EMBL" id="BSEV01000011">
    <property type="protein sequence ID" value="GLK11397.1"/>
    <property type="molecule type" value="Genomic_DNA"/>
</dbReference>
<evidence type="ECO:0000256" key="2">
    <source>
        <dbReference type="ARBA" id="ARBA00023034"/>
    </source>
</evidence>
<dbReference type="Pfam" id="PF05719">
    <property type="entry name" value="GPP34"/>
    <property type="match status" value="1"/>
</dbReference>
<dbReference type="RefSeq" id="WP_271219782.1">
    <property type="nucleotide sequence ID" value="NZ_BAAAVD010000049.1"/>
</dbReference>
<gene>
    <name evidence="5" type="ORF">GCM10017600_48040</name>
</gene>
<evidence type="ECO:0000256" key="1">
    <source>
        <dbReference type="ARBA" id="ARBA00004255"/>
    </source>
</evidence>
<keyword evidence="2" id="KW-0333">Golgi apparatus</keyword>
<dbReference type="GO" id="GO:0070273">
    <property type="term" value="F:phosphatidylinositol-4-phosphate binding"/>
    <property type="evidence" value="ECO:0007669"/>
    <property type="project" value="InterPro"/>
</dbReference>
<reference evidence="5" key="1">
    <citation type="journal article" date="2014" name="Int. J. Syst. Evol. Microbiol.">
        <title>Complete genome sequence of Corynebacterium casei LMG S-19264T (=DSM 44701T), isolated from a smear-ripened cheese.</title>
        <authorList>
            <consortium name="US DOE Joint Genome Institute (JGI-PGF)"/>
            <person name="Walter F."/>
            <person name="Albersmeier A."/>
            <person name="Kalinowski J."/>
            <person name="Ruckert C."/>
        </authorList>
    </citation>
    <scope>NUCLEOTIDE SEQUENCE</scope>
    <source>
        <strain evidence="5">VKM Ac-2007</strain>
    </source>
</reference>
<dbReference type="GO" id="GO:0005737">
    <property type="term" value="C:cytoplasm"/>
    <property type="evidence" value="ECO:0007669"/>
    <property type="project" value="UniProtKB-ARBA"/>
</dbReference>
<protein>
    <recommendedName>
        <fullName evidence="7">GPP34 family phosphoprotein</fullName>
    </recommendedName>
</protein>
<sequence length="212" mass="22625">MNRPPLHHELYLIAHDNSGKPLVHQSSMALGLAGAVLLELALGDRLAATEGGVSVRDSTSVGDAVADSLIPLILRDRTARDIAFWTKKVAEDVYDRTRESLVSAGVLNRVTRRRLGVLSQTRHELADIASVVRACSGVRAAVEGREEPDARCAALCGLVGVLQVDAALYLGQPSNQLIGRLRGIAEESSRVVQDVVGTVDTLISEAAVAVYR</sequence>
<evidence type="ECO:0000256" key="4">
    <source>
        <dbReference type="ARBA" id="ARBA00023136"/>
    </source>
</evidence>
<evidence type="ECO:0008006" key="7">
    <source>
        <dbReference type="Google" id="ProtNLM"/>
    </source>
</evidence>
<comment type="subcellular location">
    <subcellularLocation>
        <location evidence="1">Golgi apparatus membrane</location>
        <topology evidence="1">Peripheral membrane protein</topology>
        <orientation evidence="1">Cytoplasmic side</orientation>
    </subcellularLocation>
</comment>
<name>A0A9W6MER1_9ACTN</name>
<organism evidence="5 6">
    <name type="scientific">Streptosporangium carneum</name>
    <dbReference type="NCBI Taxonomy" id="47481"/>
    <lineage>
        <taxon>Bacteria</taxon>
        <taxon>Bacillati</taxon>
        <taxon>Actinomycetota</taxon>
        <taxon>Actinomycetes</taxon>
        <taxon>Streptosporangiales</taxon>
        <taxon>Streptosporangiaceae</taxon>
        <taxon>Streptosporangium</taxon>
    </lineage>
</organism>
<evidence type="ECO:0000256" key="3">
    <source>
        <dbReference type="ARBA" id="ARBA00023121"/>
    </source>
</evidence>
<keyword evidence="6" id="KW-1185">Reference proteome</keyword>
<reference evidence="5" key="2">
    <citation type="submission" date="2023-01" db="EMBL/GenBank/DDBJ databases">
        <authorList>
            <person name="Sun Q."/>
            <person name="Evtushenko L."/>
        </authorList>
    </citation>
    <scope>NUCLEOTIDE SEQUENCE</scope>
    <source>
        <strain evidence="5">VKM Ac-2007</strain>
    </source>
</reference>
<evidence type="ECO:0000313" key="5">
    <source>
        <dbReference type="EMBL" id="GLK11397.1"/>
    </source>
</evidence>
<comment type="caution">
    <text evidence="5">The sequence shown here is derived from an EMBL/GenBank/DDBJ whole genome shotgun (WGS) entry which is preliminary data.</text>
</comment>
<dbReference type="InterPro" id="IPR038261">
    <property type="entry name" value="GPP34-like_sf"/>
</dbReference>
<proteinExistence type="predicted"/>
<keyword evidence="3" id="KW-0446">Lipid-binding</keyword>
<dbReference type="GO" id="GO:0012505">
    <property type="term" value="C:endomembrane system"/>
    <property type="evidence" value="ECO:0007669"/>
    <property type="project" value="UniProtKB-ARBA"/>
</dbReference>
<dbReference type="Proteomes" id="UP001143474">
    <property type="component" value="Unassembled WGS sequence"/>
</dbReference>
<accession>A0A9W6MER1</accession>
<evidence type="ECO:0000313" key="6">
    <source>
        <dbReference type="Proteomes" id="UP001143474"/>
    </source>
</evidence>
<dbReference type="InterPro" id="IPR008628">
    <property type="entry name" value="GPP34-like"/>
</dbReference>